<dbReference type="AlphaFoldDB" id="A0A2I0UGG5"/>
<evidence type="ECO:0000313" key="2">
    <source>
        <dbReference type="Proteomes" id="UP000233556"/>
    </source>
</evidence>
<protein>
    <recommendedName>
        <fullName evidence="3">Rna-directed dna polymerase from mobile element jockey-like</fullName>
    </recommendedName>
</protein>
<reference evidence="2" key="1">
    <citation type="submission" date="2017-11" db="EMBL/GenBank/DDBJ databases">
        <authorList>
            <person name="Lima N.C."/>
            <person name="Parody-Merino A.M."/>
            <person name="Battley P.F."/>
            <person name="Fidler A.E."/>
            <person name="Prosdocimi F."/>
        </authorList>
    </citation>
    <scope>NUCLEOTIDE SEQUENCE [LARGE SCALE GENOMIC DNA]</scope>
</reference>
<organism evidence="1 2">
    <name type="scientific">Limosa lapponica baueri</name>
    <dbReference type="NCBI Taxonomy" id="1758121"/>
    <lineage>
        <taxon>Eukaryota</taxon>
        <taxon>Metazoa</taxon>
        <taxon>Chordata</taxon>
        <taxon>Craniata</taxon>
        <taxon>Vertebrata</taxon>
        <taxon>Euteleostomi</taxon>
        <taxon>Archelosauria</taxon>
        <taxon>Archosauria</taxon>
        <taxon>Dinosauria</taxon>
        <taxon>Saurischia</taxon>
        <taxon>Theropoda</taxon>
        <taxon>Coelurosauria</taxon>
        <taxon>Aves</taxon>
        <taxon>Neognathae</taxon>
        <taxon>Neoaves</taxon>
        <taxon>Charadriiformes</taxon>
        <taxon>Scolopacidae</taxon>
        <taxon>Limosa</taxon>
    </lineage>
</organism>
<accession>A0A2I0UGG5</accession>
<keyword evidence="2" id="KW-1185">Reference proteome</keyword>
<evidence type="ECO:0000313" key="1">
    <source>
        <dbReference type="EMBL" id="PKU45133.1"/>
    </source>
</evidence>
<reference evidence="2" key="2">
    <citation type="submission" date="2017-12" db="EMBL/GenBank/DDBJ databases">
        <title>Genome sequence of the Bar-tailed Godwit (Limosa lapponica baueri).</title>
        <authorList>
            <person name="Lima N.C.B."/>
            <person name="Parody-Merino A.M."/>
            <person name="Battley P.F."/>
            <person name="Fidler A.E."/>
            <person name="Prosdocimi F."/>
        </authorList>
    </citation>
    <scope>NUCLEOTIDE SEQUENCE [LARGE SCALE GENOMIC DNA]</scope>
</reference>
<dbReference type="Proteomes" id="UP000233556">
    <property type="component" value="Unassembled WGS sequence"/>
</dbReference>
<sequence>MKAKAQMKLNLARDVKDNKKGLPKYIGDKKRTRENVGSLLNKMRNLLMLLPQDMEEAEGKKEDPGNYRPVRHIKDKKTIQSSQHGFTKGKSCLMSLVNFYEEMTVLVDKGRAMDVIFLDFIKAFDTDKTLIV</sequence>
<dbReference type="EMBL" id="KZ505778">
    <property type="protein sequence ID" value="PKU45133.1"/>
    <property type="molecule type" value="Genomic_DNA"/>
</dbReference>
<evidence type="ECO:0008006" key="3">
    <source>
        <dbReference type="Google" id="ProtNLM"/>
    </source>
</evidence>
<proteinExistence type="predicted"/>
<dbReference type="OrthoDB" id="10063195at2759"/>
<name>A0A2I0UGG5_LIMLA</name>
<gene>
    <name evidence="1" type="ORF">llap_4584</name>
</gene>